<evidence type="ECO:0000313" key="1">
    <source>
        <dbReference type="EMBL" id="CAG8535030.1"/>
    </source>
</evidence>
<protein>
    <submittedName>
        <fullName evidence="1">9260_t:CDS:1</fullName>
    </submittedName>
</protein>
<comment type="caution">
    <text evidence="1">The sequence shown here is derived from an EMBL/GenBank/DDBJ whole genome shotgun (WGS) entry which is preliminary data.</text>
</comment>
<proteinExistence type="predicted"/>
<sequence>NQEIRQFDNQILTPIQIEKFQRIFAQHPIDENNEEREINEKLTNLLDQQEKEAFFSKLYTLICCKTKKCLTKIDHEFAFQTFDSIRKLSKTEYNLFILGMLHIMVHSKDKEKQYLTVKYTFNDSEICEKAFLTIYSMSDKK</sequence>
<dbReference type="EMBL" id="CAJVPM010006442">
    <property type="protein sequence ID" value="CAG8535030.1"/>
    <property type="molecule type" value="Genomic_DNA"/>
</dbReference>
<accession>A0ACA9LPG1</accession>
<reference evidence="1" key="1">
    <citation type="submission" date="2021-06" db="EMBL/GenBank/DDBJ databases">
        <authorList>
            <person name="Kallberg Y."/>
            <person name="Tangrot J."/>
            <person name="Rosling A."/>
        </authorList>
    </citation>
    <scope>NUCLEOTIDE SEQUENCE</scope>
    <source>
        <strain evidence="1">AU212A</strain>
    </source>
</reference>
<gene>
    <name evidence="1" type="ORF">SCALOS_LOCUS4610</name>
</gene>
<name>A0ACA9LPG1_9GLOM</name>
<organism evidence="1 2">
    <name type="scientific">Scutellospora calospora</name>
    <dbReference type="NCBI Taxonomy" id="85575"/>
    <lineage>
        <taxon>Eukaryota</taxon>
        <taxon>Fungi</taxon>
        <taxon>Fungi incertae sedis</taxon>
        <taxon>Mucoromycota</taxon>
        <taxon>Glomeromycotina</taxon>
        <taxon>Glomeromycetes</taxon>
        <taxon>Diversisporales</taxon>
        <taxon>Gigasporaceae</taxon>
        <taxon>Scutellospora</taxon>
    </lineage>
</organism>
<dbReference type="Proteomes" id="UP000789860">
    <property type="component" value="Unassembled WGS sequence"/>
</dbReference>
<keyword evidence="2" id="KW-1185">Reference proteome</keyword>
<feature type="non-terminal residue" evidence="1">
    <location>
        <position position="1"/>
    </location>
</feature>
<evidence type="ECO:0000313" key="2">
    <source>
        <dbReference type="Proteomes" id="UP000789860"/>
    </source>
</evidence>